<evidence type="ECO:0000256" key="2">
    <source>
        <dbReference type="ARBA" id="ARBA00008231"/>
    </source>
</evidence>
<gene>
    <name evidence="7" type="primary">atp12</name>
    <name evidence="7" type="ORF">OC842_002625</name>
</gene>
<dbReference type="PANTHER" id="PTHR21013">
    <property type="entry name" value="ATP SYNTHASE MITOCHONDRIAL F1 COMPLEX ASSEMBLY FACTOR 2/ATP12 PROTEIN, MITOCHONDRIAL PRECURSOR"/>
    <property type="match status" value="1"/>
</dbReference>
<keyword evidence="8" id="KW-1185">Reference proteome</keyword>
<dbReference type="Pfam" id="PF07542">
    <property type="entry name" value="ATP12"/>
    <property type="match status" value="1"/>
</dbReference>
<keyword evidence="5" id="KW-0143">Chaperone</keyword>
<protein>
    <submittedName>
        <fullName evidence="7">ATP synthase mitochondrial F1 complex assembly factor 2</fullName>
    </submittedName>
</protein>
<dbReference type="SUPFAM" id="SSF160909">
    <property type="entry name" value="ATP12-like"/>
    <property type="match status" value="1"/>
</dbReference>
<dbReference type="Proteomes" id="UP001176521">
    <property type="component" value="Unassembled WGS sequence"/>
</dbReference>
<evidence type="ECO:0000256" key="5">
    <source>
        <dbReference type="ARBA" id="ARBA00023186"/>
    </source>
</evidence>
<evidence type="ECO:0000256" key="6">
    <source>
        <dbReference type="SAM" id="MobiDB-lite"/>
    </source>
</evidence>
<reference evidence="7" key="1">
    <citation type="journal article" date="2023" name="PhytoFront">
        <title>Draft Genome Resources of Seven Strains of Tilletia horrida, Causal Agent of Kernel Smut of Rice.</title>
        <authorList>
            <person name="Khanal S."/>
            <person name="Antony Babu S."/>
            <person name="Zhou X.G."/>
        </authorList>
    </citation>
    <scope>NUCLEOTIDE SEQUENCE</scope>
    <source>
        <strain evidence="7">TX3</strain>
    </source>
</reference>
<feature type="region of interest" description="Disordered" evidence="6">
    <location>
        <begin position="21"/>
        <end position="48"/>
    </location>
</feature>
<keyword evidence="4" id="KW-0496">Mitochondrion</keyword>
<dbReference type="Gene3D" id="3.30.2180.10">
    <property type="entry name" value="ATP12-like"/>
    <property type="match status" value="1"/>
</dbReference>
<name>A0AAN6JS12_9BASI</name>
<evidence type="ECO:0000313" key="7">
    <source>
        <dbReference type="EMBL" id="KAK0534507.1"/>
    </source>
</evidence>
<dbReference type="GO" id="GO:0033615">
    <property type="term" value="P:mitochondrial proton-transporting ATP synthase complex assembly"/>
    <property type="evidence" value="ECO:0007669"/>
    <property type="project" value="TreeGrafter"/>
</dbReference>
<dbReference type="Gene3D" id="1.10.3580.10">
    <property type="entry name" value="ATP12 ATPase"/>
    <property type="match status" value="1"/>
</dbReference>
<sequence length="353" mass="37762">MLQLSAASSSVARLGLRRGASPFSTAASASASASSSPRRSATAAAATAASSSSLWRGPVAAASRRSAVPASPRAFSHTARCALQQQQQPENASDAAERTLKRFWKTVSVQTHPASSTSSSNSNSNLPAHYTINLDKRSLRTPAGNVLRIPLERGLLAGLIAQEWAEQRTVLKPHALPLTSLVARSIDGLASPSTRQGVTDSLLAYLDTDTILFHEPEPPQLARLQSERWTPLIDWVSARWGVQVEVYDSLFGTAQSAATREALSRHIRSLDPLALAAFERAVLSSKSFLIGLGLLEGKLSVEQAARAAEVEVASQIERWGEVEDSHDVDYQDVRRMLGSVAVVLMPPSSRGTP</sequence>
<evidence type="ECO:0000313" key="8">
    <source>
        <dbReference type="Proteomes" id="UP001176521"/>
    </source>
</evidence>
<evidence type="ECO:0000256" key="1">
    <source>
        <dbReference type="ARBA" id="ARBA00004173"/>
    </source>
</evidence>
<dbReference type="InterPro" id="IPR011419">
    <property type="entry name" value="ATP12_ATP_synth-F1-assembly"/>
</dbReference>
<proteinExistence type="inferred from homology"/>
<comment type="similarity">
    <text evidence="2">Belongs to the ATP12 family.</text>
</comment>
<dbReference type="EMBL" id="JAPDMQ010000115">
    <property type="protein sequence ID" value="KAK0534507.1"/>
    <property type="molecule type" value="Genomic_DNA"/>
</dbReference>
<evidence type="ECO:0000256" key="3">
    <source>
        <dbReference type="ARBA" id="ARBA00022946"/>
    </source>
</evidence>
<evidence type="ECO:0000256" key="4">
    <source>
        <dbReference type="ARBA" id="ARBA00023128"/>
    </source>
</evidence>
<accession>A0AAN6JS12</accession>
<dbReference type="InterPro" id="IPR042272">
    <property type="entry name" value="ATP12_ATP_synth-F1-assembly_N"/>
</dbReference>
<comment type="subcellular location">
    <subcellularLocation>
        <location evidence="1">Mitochondrion</location>
    </subcellularLocation>
</comment>
<dbReference type="AlphaFoldDB" id="A0AAN6JS12"/>
<dbReference type="InterPro" id="IPR023335">
    <property type="entry name" value="ATP12_ortho_dom_sf"/>
</dbReference>
<comment type="caution">
    <text evidence="7">The sequence shown here is derived from an EMBL/GenBank/DDBJ whole genome shotgun (WGS) entry which is preliminary data.</text>
</comment>
<dbReference type="PANTHER" id="PTHR21013:SF10">
    <property type="entry name" value="ATP SYNTHASE MITOCHONDRIAL F1 COMPLEX ASSEMBLY FACTOR 2"/>
    <property type="match status" value="1"/>
</dbReference>
<organism evidence="7 8">
    <name type="scientific">Tilletia horrida</name>
    <dbReference type="NCBI Taxonomy" id="155126"/>
    <lineage>
        <taxon>Eukaryota</taxon>
        <taxon>Fungi</taxon>
        <taxon>Dikarya</taxon>
        <taxon>Basidiomycota</taxon>
        <taxon>Ustilaginomycotina</taxon>
        <taxon>Exobasidiomycetes</taxon>
        <taxon>Tilletiales</taxon>
        <taxon>Tilletiaceae</taxon>
        <taxon>Tilletia</taxon>
    </lineage>
</organism>
<keyword evidence="3" id="KW-0809">Transit peptide</keyword>
<dbReference type="GO" id="GO:0005739">
    <property type="term" value="C:mitochondrion"/>
    <property type="evidence" value="ECO:0007669"/>
    <property type="project" value="UniProtKB-SubCell"/>
</dbReference>